<dbReference type="InterPro" id="IPR018062">
    <property type="entry name" value="HTH_AraC-typ_CS"/>
</dbReference>
<evidence type="ECO:0000256" key="4">
    <source>
        <dbReference type="SAM" id="Phobius"/>
    </source>
</evidence>
<dbReference type="SUPFAM" id="SSF46689">
    <property type="entry name" value="Homeodomain-like"/>
    <property type="match status" value="2"/>
</dbReference>
<gene>
    <name evidence="6" type="ORF">EJC50_27700</name>
</gene>
<evidence type="ECO:0000256" key="3">
    <source>
        <dbReference type="ARBA" id="ARBA00023163"/>
    </source>
</evidence>
<sequence>MKRRKIMAPTERLRRASNSLFLQLLLSFLAILVPLIAFFFFSFTYITNHATDEVIKYNTLSLNKTIDKYENHFSQIRNIGLDLLLDEKLDTLNRPTIDYLNARALMRTINGYLSHKEIAVQNILIYLKKSNFVISGDRGVRADELFSKFYQSNVYTPAYWSKQFSGSGSLSIEPASDFKEKIGSSISAKGRYMPVVIRNAFFPDYQVIVMLDVGLMQKEFQDSPEDSFLMFDSGGLQLSAENVGDKMQTMPLKPSAITTSYVKKDGFYYFHKRGSVTGIQYMKIVQGTQISAQISQINKVLLSLLLLFAAVSICAAWFFTKRFHNPIKSIMQSIQQLNAASHAESNIHEFKYIQTEVRNLVETSNTIDYANARKNSLLRYYAFLNKLKNINLKDQEYYDFNIQGPYRLLLFRLQFTPRFFREIDSDESKASLFVREYLDTHLKEHVETQTIQLEHDLILSLVIGDELQEESPSFLASLKAVFDLDQRYWSMTIGVGSLYRSSSDLTRAYEQVRMIMEYRKLGYSTQILTVNDAPPDYQAAMSALQEQELQANLSAGNEEGVLRLLTKVLGVLEKKGATANQCYDLAEGIVQLAAKTVSSMQLDLQGYKGCLTSLGKLRCCCTIDELQSYLTSLLTYVVARIQEKKSEKDNIIAFVMSYTEQHYQHDITLDILSDKLGISASYLSTYFKMKTGTNFIDYINNYRIELAKSLLRAADLRIQDIALQVGYQNINSFNRMFKKISGVTPSEFRKQQYILES</sequence>
<dbReference type="Pfam" id="PF12833">
    <property type="entry name" value="HTH_18"/>
    <property type="match status" value="1"/>
</dbReference>
<dbReference type="PANTHER" id="PTHR43280">
    <property type="entry name" value="ARAC-FAMILY TRANSCRIPTIONAL REGULATOR"/>
    <property type="match status" value="1"/>
</dbReference>
<dbReference type="InterPro" id="IPR018060">
    <property type="entry name" value="HTH_AraC"/>
</dbReference>
<organism evidence="6 7">
    <name type="scientific">Paenibacillus albus</name>
    <dbReference type="NCBI Taxonomy" id="2495582"/>
    <lineage>
        <taxon>Bacteria</taxon>
        <taxon>Bacillati</taxon>
        <taxon>Bacillota</taxon>
        <taxon>Bacilli</taxon>
        <taxon>Bacillales</taxon>
        <taxon>Paenibacillaceae</taxon>
        <taxon>Paenibacillus</taxon>
    </lineage>
</organism>
<dbReference type="GO" id="GO:0003700">
    <property type="term" value="F:DNA-binding transcription factor activity"/>
    <property type="evidence" value="ECO:0007669"/>
    <property type="project" value="InterPro"/>
</dbReference>
<dbReference type="PROSITE" id="PS00041">
    <property type="entry name" value="HTH_ARAC_FAMILY_1"/>
    <property type="match status" value="1"/>
</dbReference>
<dbReference type="PANTHER" id="PTHR43280:SF2">
    <property type="entry name" value="HTH-TYPE TRANSCRIPTIONAL REGULATOR EXSA"/>
    <property type="match status" value="1"/>
</dbReference>
<keyword evidence="4" id="KW-0812">Transmembrane</keyword>
<dbReference type="GO" id="GO:0043565">
    <property type="term" value="F:sequence-specific DNA binding"/>
    <property type="evidence" value="ECO:0007669"/>
    <property type="project" value="InterPro"/>
</dbReference>
<feature type="transmembrane region" description="Helical" evidence="4">
    <location>
        <begin position="20"/>
        <end position="46"/>
    </location>
</feature>
<evidence type="ECO:0000313" key="7">
    <source>
        <dbReference type="Proteomes" id="UP000272528"/>
    </source>
</evidence>
<dbReference type="PROSITE" id="PS01124">
    <property type="entry name" value="HTH_ARAC_FAMILY_2"/>
    <property type="match status" value="1"/>
</dbReference>
<feature type="domain" description="HTH araC/xylS-type" evidence="5">
    <location>
        <begin position="653"/>
        <end position="751"/>
    </location>
</feature>
<keyword evidence="2" id="KW-0238">DNA-binding</keyword>
<dbReference type="InterPro" id="IPR020449">
    <property type="entry name" value="Tscrpt_reg_AraC-type_HTH"/>
</dbReference>
<feature type="transmembrane region" description="Helical" evidence="4">
    <location>
        <begin position="300"/>
        <end position="319"/>
    </location>
</feature>
<dbReference type="OrthoDB" id="2647723at2"/>
<keyword evidence="4" id="KW-0472">Membrane</keyword>
<evidence type="ECO:0000256" key="2">
    <source>
        <dbReference type="ARBA" id="ARBA00023125"/>
    </source>
</evidence>
<name>A0A3S9ABI8_9BACL</name>
<dbReference type="KEGG" id="palb:EJC50_27700"/>
<dbReference type="PRINTS" id="PR00032">
    <property type="entry name" value="HTHARAC"/>
</dbReference>
<accession>A0A3S9ABI8</accession>
<proteinExistence type="predicted"/>
<dbReference type="AlphaFoldDB" id="A0A3S9ABI8"/>
<evidence type="ECO:0000259" key="5">
    <source>
        <dbReference type="PROSITE" id="PS01124"/>
    </source>
</evidence>
<protein>
    <submittedName>
        <fullName evidence="6">AraC family transcriptional regulator</fullName>
    </submittedName>
</protein>
<dbReference type="EMBL" id="CP034437">
    <property type="protein sequence ID" value="AZN43061.1"/>
    <property type="molecule type" value="Genomic_DNA"/>
</dbReference>
<dbReference type="Gene3D" id="1.10.10.60">
    <property type="entry name" value="Homeodomain-like"/>
    <property type="match status" value="2"/>
</dbReference>
<keyword evidence="1" id="KW-0805">Transcription regulation</keyword>
<keyword evidence="4" id="KW-1133">Transmembrane helix</keyword>
<dbReference type="InterPro" id="IPR009057">
    <property type="entry name" value="Homeodomain-like_sf"/>
</dbReference>
<evidence type="ECO:0000313" key="6">
    <source>
        <dbReference type="EMBL" id="AZN43061.1"/>
    </source>
</evidence>
<dbReference type="Proteomes" id="UP000272528">
    <property type="component" value="Chromosome"/>
</dbReference>
<evidence type="ECO:0000256" key="1">
    <source>
        <dbReference type="ARBA" id="ARBA00023015"/>
    </source>
</evidence>
<keyword evidence="7" id="KW-1185">Reference proteome</keyword>
<keyword evidence="3" id="KW-0804">Transcription</keyword>
<dbReference type="SMART" id="SM00342">
    <property type="entry name" value="HTH_ARAC"/>
    <property type="match status" value="1"/>
</dbReference>
<reference evidence="7" key="1">
    <citation type="submission" date="2018-12" db="EMBL/GenBank/DDBJ databases">
        <title>Genome sequence of Peanibacillus sp.</title>
        <authorList>
            <person name="Subramani G."/>
            <person name="Srinivasan S."/>
            <person name="Kim M.K."/>
        </authorList>
    </citation>
    <scope>NUCLEOTIDE SEQUENCE [LARGE SCALE GENOMIC DNA]</scope>
    <source>
        <strain evidence="7">18JY67-1</strain>
    </source>
</reference>